<dbReference type="InterPro" id="IPR002048">
    <property type="entry name" value="EF_hand_dom"/>
</dbReference>
<feature type="domain" description="SAP" evidence="11">
    <location>
        <begin position="435"/>
        <end position="469"/>
    </location>
</feature>
<accession>A0A090M8B3</accession>
<dbReference type="Proteomes" id="UP000009170">
    <property type="component" value="Unassembled WGS sequence"/>
</dbReference>
<dbReference type="InterPro" id="IPR033122">
    <property type="entry name" value="LETM1-like_RBD"/>
</dbReference>
<evidence type="ECO:0000256" key="8">
    <source>
        <dbReference type="SAM" id="MobiDB-lite"/>
    </source>
</evidence>
<keyword evidence="6 9" id="KW-0472">Membrane</keyword>
<dbReference type="InterPro" id="IPR003034">
    <property type="entry name" value="SAP_dom"/>
</dbReference>
<dbReference type="InterPro" id="IPR044202">
    <property type="entry name" value="LETM1/MDM38-like"/>
</dbReference>
<dbReference type="InParanoid" id="A0A090M8B3"/>
<dbReference type="PANTHER" id="PTHR14009">
    <property type="entry name" value="LEUCINE ZIPPER-EF-HAND CONTAINING TRANSMEMBRANE PROTEIN"/>
    <property type="match status" value="1"/>
</dbReference>
<dbReference type="EMBL" id="CAID01000008">
    <property type="protein sequence ID" value="CEG01393.1"/>
    <property type="molecule type" value="Genomic_DNA"/>
</dbReference>
<evidence type="ECO:0000259" key="11">
    <source>
        <dbReference type="PROSITE" id="PS50800"/>
    </source>
</evidence>
<organism evidence="13 14">
    <name type="scientific">Ostreococcus tauri</name>
    <name type="common">Marine green alga</name>
    <dbReference type="NCBI Taxonomy" id="70448"/>
    <lineage>
        <taxon>Eukaryota</taxon>
        <taxon>Viridiplantae</taxon>
        <taxon>Chlorophyta</taxon>
        <taxon>Mamiellophyceae</taxon>
        <taxon>Mamiellales</taxon>
        <taxon>Bathycoccaceae</taxon>
        <taxon>Ostreococcus</taxon>
    </lineage>
</organism>
<evidence type="ECO:0000256" key="6">
    <source>
        <dbReference type="ARBA" id="ARBA00023136"/>
    </source>
</evidence>
<dbReference type="GO" id="GO:0005743">
    <property type="term" value="C:mitochondrial inner membrane"/>
    <property type="evidence" value="ECO:0007669"/>
    <property type="project" value="UniProtKB-SubCell"/>
</dbReference>
<evidence type="ECO:0000259" key="10">
    <source>
        <dbReference type="PROSITE" id="PS50222"/>
    </source>
</evidence>
<dbReference type="KEGG" id="ota:OT_ostta08g01080"/>
<evidence type="ECO:0000259" key="12">
    <source>
        <dbReference type="PROSITE" id="PS51758"/>
    </source>
</evidence>
<evidence type="ECO:0000256" key="9">
    <source>
        <dbReference type="SAM" id="Phobius"/>
    </source>
</evidence>
<dbReference type="GO" id="GO:0005509">
    <property type="term" value="F:calcium ion binding"/>
    <property type="evidence" value="ECO:0007669"/>
    <property type="project" value="InterPro"/>
</dbReference>
<dbReference type="PROSITE" id="PS51758">
    <property type="entry name" value="LETM1_RBD"/>
    <property type="match status" value="1"/>
</dbReference>
<evidence type="ECO:0000313" key="14">
    <source>
        <dbReference type="Proteomes" id="UP000009170"/>
    </source>
</evidence>
<evidence type="ECO:0000256" key="2">
    <source>
        <dbReference type="ARBA" id="ARBA00022692"/>
    </source>
</evidence>
<dbReference type="PROSITE" id="PS50800">
    <property type="entry name" value="SAP"/>
    <property type="match status" value="1"/>
</dbReference>
<keyword evidence="3" id="KW-0999">Mitochondrion inner membrane</keyword>
<dbReference type="PROSITE" id="PS50222">
    <property type="entry name" value="EF_HAND_2"/>
    <property type="match status" value="1"/>
</dbReference>
<dbReference type="GeneID" id="9833484"/>
<feature type="compositionally biased region" description="Basic and acidic residues" evidence="8">
    <location>
        <begin position="606"/>
        <end position="626"/>
    </location>
</feature>
<dbReference type="GO" id="GO:0043022">
    <property type="term" value="F:ribosome binding"/>
    <property type="evidence" value="ECO:0007669"/>
    <property type="project" value="InterPro"/>
</dbReference>
<feature type="transmembrane region" description="Helical" evidence="9">
    <location>
        <begin position="271"/>
        <end position="294"/>
    </location>
</feature>
<protein>
    <submittedName>
        <fullName evidence="13">LETM1-like</fullName>
    </submittedName>
</protein>
<dbReference type="Pfam" id="PF07766">
    <property type="entry name" value="LETM1_RBD"/>
    <property type="match status" value="1"/>
</dbReference>
<dbReference type="PANTHER" id="PTHR14009:SF1">
    <property type="entry name" value="MITOCHONDRIAL PROTON_CALCIUM EXCHANGER PROTEIN"/>
    <property type="match status" value="1"/>
</dbReference>
<evidence type="ECO:0000256" key="1">
    <source>
        <dbReference type="ARBA" id="ARBA00004434"/>
    </source>
</evidence>
<evidence type="ECO:0000313" key="13">
    <source>
        <dbReference type="EMBL" id="CEG01393.1"/>
    </source>
</evidence>
<evidence type="ECO:0000256" key="4">
    <source>
        <dbReference type="ARBA" id="ARBA00022989"/>
    </source>
</evidence>
<keyword evidence="4 9" id="KW-1133">Transmembrane helix</keyword>
<feature type="domain" description="EF-hand" evidence="10">
    <location>
        <begin position="726"/>
        <end position="761"/>
    </location>
</feature>
<feature type="compositionally biased region" description="Acidic residues" evidence="8">
    <location>
        <begin position="804"/>
        <end position="813"/>
    </location>
</feature>
<keyword evidence="14" id="KW-1185">Reference proteome</keyword>
<dbReference type="AlphaFoldDB" id="A0A090M8B3"/>
<dbReference type="InterPro" id="IPR018247">
    <property type="entry name" value="EF_Hand_1_Ca_BS"/>
</dbReference>
<sequence>MRRVLDVIGSARAIRDGSTKAIRWESSRGFASCALRVAVRRVSAVDVGACDVHRRSLSAHGGGHARERAWTSTRGFAGSAVVERRGAEDVDVDDVRVIHSRVNARALVNVQCDHNGWRGRGIRDTNATHVALRYARGFAAEPVKQEDESEETIQVDLRALDKARAEIDKLHRERQLKSWQRAYASAVGGVAYVASYGPWVLSFGKMSKEEWRAATKKGWAHAKEEAHHYWSGAKLLWVEVKIASRLSWRLMSGSDLSRRERRQLTRTTADVFRLVPFAAFVLIPFMELLLPVALKIFPNMLPTTFRDELKYEEELKKKLKAKLEVARFLQDTVRMMAKGLKHSRNGVTRERADELYVFMKKIRTGMKVTNEDITKFSKIFNDEFTLHQINRAQLVNMCKFVGIAPYGTDTFLRFQLRTKLRDLKNDDKTIYFEGLTNMTTSELRSAARARGMRWECERDELITQLEDWLDLSLKQKLPPTLLLLSRAFAITATSADIMVDNKSKVLEDITVTLASLPEDAVDSVALDEGLATQTAANREDYTKRMEFVEREEEIIEEEREAAAAQEEKKSPEPETLDVASAEMTDVTTAKAKPIPPPADGDDADAESLRQSEQAIKDEEKKTYAREQRAKRTAQLSRLLTMVSDASSVSVERAELMMLVKKGVEAYSDRVEAARCAPEQIAVDQEAIDAIKAQQDNEEARLSNELADQVSKRVDKLLQSACNDIEEAERRIGDKLRVLDTDCDGTITMAELMKVRDVLGSDQISESDEIDLVNILSSLIRSDGTIAVNDLRKLTSEVIEKDHLEDIEEEDEVANESAVAQESESIADQTSVDSPVDVPSKK</sequence>
<dbReference type="RefSeq" id="XP_022840931.1">
    <property type="nucleotide sequence ID" value="XM_022983517.1"/>
</dbReference>
<evidence type="ECO:0000256" key="3">
    <source>
        <dbReference type="ARBA" id="ARBA00022792"/>
    </source>
</evidence>
<dbReference type="OrthoDB" id="275278at2759"/>
<reference evidence="14" key="1">
    <citation type="journal article" date="2006" name="Proc. Natl. Acad. Sci. U.S.A.">
        <title>Genome analysis of the smallest free-living eukaryote Ostreococcus tauri unveils many unique features.</title>
        <authorList>
            <person name="Derelle E."/>
            <person name="Ferraz C."/>
            <person name="Rombauts S."/>
            <person name="Rouze P."/>
            <person name="Worden A.Z."/>
            <person name="Robbens S."/>
            <person name="Partensky F."/>
            <person name="Degroeve S."/>
            <person name="Echeynie S."/>
            <person name="Cooke R."/>
            <person name="Saeys Y."/>
            <person name="Wuyts J."/>
            <person name="Jabbari K."/>
            <person name="Bowler C."/>
            <person name="Panaud O."/>
            <person name="Piegu B."/>
            <person name="Ball S.G."/>
            <person name="Ral J.-P."/>
            <person name="Bouget F.-Y."/>
            <person name="Piganeau G."/>
            <person name="De Baets B."/>
            <person name="Picard A."/>
            <person name="Delseny M."/>
            <person name="Demaille J."/>
            <person name="Van de Peer Y."/>
            <person name="Moreau H."/>
        </authorList>
    </citation>
    <scope>NUCLEOTIDE SEQUENCE [LARGE SCALE GENOMIC DNA]</scope>
    <source>
        <strain evidence="14">OTTH 0595 / CCAP 157/2 / RCC745</strain>
    </source>
</reference>
<evidence type="ECO:0000256" key="7">
    <source>
        <dbReference type="PROSITE-ProRule" id="PRU01094"/>
    </source>
</evidence>
<feature type="compositionally biased region" description="Polar residues" evidence="8">
    <location>
        <begin position="817"/>
        <end position="832"/>
    </location>
</feature>
<dbReference type="GO" id="GO:0030003">
    <property type="term" value="P:intracellular monoatomic cation homeostasis"/>
    <property type="evidence" value="ECO:0007669"/>
    <property type="project" value="TreeGrafter"/>
</dbReference>
<keyword evidence="5 7" id="KW-0496">Mitochondrion</keyword>
<feature type="region of interest" description="Disordered" evidence="8">
    <location>
        <begin position="557"/>
        <end position="576"/>
    </location>
</feature>
<gene>
    <name evidence="13" type="ORF">OT_ostta08g01080</name>
</gene>
<name>A0A090M8B3_OSTTA</name>
<proteinExistence type="predicted"/>
<feature type="region of interest" description="Disordered" evidence="8">
    <location>
        <begin position="802"/>
        <end position="841"/>
    </location>
</feature>
<reference evidence="13 14" key="2">
    <citation type="journal article" date="2014" name="BMC Genomics">
        <title>An improved genome of the model marine alga Ostreococcus tauri unfolds by assessing Illumina de novo assemblies.</title>
        <authorList>
            <person name="Blanc-Mathieu R."/>
            <person name="Verhelst B."/>
            <person name="Derelle E."/>
            <person name="Rombauts S."/>
            <person name="Bouget F.Y."/>
            <person name="Carre I."/>
            <person name="Chateau A."/>
            <person name="Eyre-Walker A."/>
            <person name="Grimsley N."/>
            <person name="Moreau H."/>
            <person name="Piegu B."/>
            <person name="Rivals E."/>
            <person name="Schackwitz W."/>
            <person name="Van de Peer Y."/>
            <person name="Piganeau G."/>
        </authorList>
    </citation>
    <scope>NUCLEOTIDE SEQUENCE [LARGE SCALE GENOMIC DNA]</scope>
    <source>
        <strain evidence="14">OTTH 0595 / CCAP 157/2 / RCC745</strain>
    </source>
</reference>
<evidence type="ECO:0000256" key="5">
    <source>
        <dbReference type="ARBA" id="ARBA00023128"/>
    </source>
</evidence>
<feature type="domain" description="Letm1 RBD" evidence="12">
    <location>
        <begin position="317"/>
        <end position="580"/>
    </location>
</feature>
<feature type="region of interest" description="Disordered" evidence="8">
    <location>
        <begin position="586"/>
        <end position="626"/>
    </location>
</feature>
<keyword evidence="2 9" id="KW-0812">Transmembrane</keyword>
<comment type="subcellular location">
    <subcellularLocation>
        <location evidence="1">Mitochondrion inner membrane</location>
        <topology evidence="1">Single-pass membrane protein</topology>
    </subcellularLocation>
</comment>
<dbReference type="PROSITE" id="PS00018">
    <property type="entry name" value="EF_HAND_1"/>
    <property type="match status" value="1"/>
</dbReference>
<comment type="caution">
    <text evidence="13">The sequence shown here is derived from an EMBL/GenBank/DDBJ whole genome shotgun (WGS) entry which is preliminary data.</text>
</comment>
<dbReference type="FunCoup" id="A0A090M8B3">
    <property type="interactions" value="1723"/>
</dbReference>